<gene>
    <name evidence="1" type="ORF">SAMN05216233_104241</name>
</gene>
<evidence type="ECO:0000313" key="1">
    <source>
        <dbReference type="EMBL" id="SCY15160.1"/>
    </source>
</evidence>
<dbReference type="RefSeq" id="WP_092210064.1">
    <property type="nucleotide sequence ID" value="NZ_FMUX01000004.1"/>
</dbReference>
<dbReference type="STRING" id="419481.SAMN05216233_104241"/>
<accession>A0A1G5DL63</accession>
<reference evidence="1 2" key="1">
    <citation type="submission" date="2016-10" db="EMBL/GenBank/DDBJ databases">
        <authorList>
            <person name="de Groot N.N."/>
        </authorList>
    </citation>
    <scope>NUCLEOTIDE SEQUENCE [LARGE SCALE GENOMIC DNA]</scope>
    <source>
        <strain evidence="1 2">AA1</strain>
    </source>
</reference>
<name>A0A1G5DL63_9BACT</name>
<evidence type="ECO:0000313" key="2">
    <source>
        <dbReference type="Proteomes" id="UP000198870"/>
    </source>
</evidence>
<protein>
    <submittedName>
        <fullName evidence="1">Uncharacterized protein</fullName>
    </submittedName>
</protein>
<organism evidence="1 2">
    <name type="scientific">Desulfoluna spongiiphila</name>
    <dbReference type="NCBI Taxonomy" id="419481"/>
    <lineage>
        <taxon>Bacteria</taxon>
        <taxon>Pseudomonadati</taxon>
        <taxon>Thermodesulfobacteriota</taxon>
        <taxon>Desulfobacteria</taxon>
        <taxon>Desulfobacterales</taxon>
        <taxon>Desulfolunaceae</taxon>
        <taxon>Desulfoluna</taxon>
    </lineage>
</organism>
<dbReference type="EMBL" id="FMUX01000004">
    <property type="protein sequence ID" value="SCY15160.1"/>
    <property type="molecule type" value="Genomic_DNA"/>
</dbReference>
<sequence>MGSLVLKKRDFSRDDTSFESLRKEGIRLIQELSGGVWTDYNLHDPGVTMLEHLCYGITDLVHRTGFPTVDYFTGEEGFVPEAVGMFSPEAILPCGPVTGDDLRKHLFDRLEGVENVWVEALFPGLWRILLRAAPGVDAAYLMAEATDVYHAVRNLGEDLLEVVVLTEDPYTLEAEMELDGSRSPSVVMAEIYHVCNGLLAPGIRPESHQAMLEEEVELATVFHGPLTRHGILSRLGRSSVVERVAVTEVIGAVRKVEGVVSVKKLCFFKGGLRHFVCIQRENKGSVLSLAIPGHDSDNRVALFLEGKRLAVDIDQFKGLYSALEFGGRRPVPHDPASLYTLPEATFRDFGEYTSIQDHFPNVYGINAFGVPPSYPEERKAAARQLKGYLALMEQFLADGMATLDAMPDLFSPEPAVRRTRFGRFLDSGHISGMDGLRTKKEPEAAHRALMKKYDAFHRRRNGFLTHLLALYGETVEKEPLRRDGSYFSDTALDEALIQVRIALLKRLPEISAHRFRGSRPGHRVEGERNIPPFQMKCEILLGFYHHKHDSLTQAITRDSLELVSDEHYLGLHAGTLAADLDADGSGHMAPISPAPKEPRLTCGAVRELMVSIVPFRHNLLFDSLLRGGGQLNRYRLVHLSDCDDVQIAFHMGDTWVYLGSTRTIWRAAHLVHLLRRYLMYINMATEGMHVVEHLLLRPRSFGTDPETPPDGFYVHGISILFPAWTDRFASDVFREITMEMVAGQLPVHLQPSFHFLSFDEMQHFETLWTRWQDAAAGGDESRRDELADALKTLLQSR</sequence>
<dbReference type="Proteomes" id="UP000198870">
    <property type="component" value="Unassembled WGS sequence"/>
</dbReference>
<proteinExistence type="predicted"/>
<keyword evidence="2" id="KW-1185">Reference proteome</keyword>
<dbReference type="OrthoDB" id="8263000at2"/>
<dbReference type="AlphaFoldDB" id="A0A1G5DL63"/>